<dbReference type="Proteomes" id="UP000221538">
    <property type="component" value="Unassembled WGS sequence"/>
</dbReference>
<evidence type="ECO:0000313" key="2">
    <source>
        <dbReference type="Proteomes" id="UP000221538"/>
    </source>
</evidence>
<dbReference type="EMBL" id="BEWI01000026">
    <property type="protein sequence ID" value="GAY19528.1"/>
    <property type="molecule type" value="Genomic_DNA"/>
</dbReference>
<name>A0A292Z764_SPHSA</name>
<protein>
    <submittedName>
        <fullName evidence="1">Uncharacterized protein</fullName>
    </submittedName>
</protein>
<organism evidence="1 2">
    <name type="scientific">Sphingobium fuliginis (strain ATCC 27551)</name>
    <dbReference type="NCBI Taxonomy" id="336203"/>
    <lineage>
        <taxon>Bacteria</taxon>
        <taxon>Pseudomonadati</taxon>
        <taxon>Pseudomonadota</taxon>
        <taxon>Alphaproteobacteria</taxon>
        <taxon>Sphingomonadales</taxon>
        <taxon>Sphingomonadaceae</taxon>
        <taxon>Sphingobium</taxon>
    </lineage>
</organism>
<comment type="caution">
    <text evidence="1">The sequence shown here is derived from an EMBL/GenBank/DDBJ whole genome shotgun (WGS) entry which is preliminary data.</text>
</comment>
<reference evidence="1 2" key="1">
    <citation type="journal article" date="2013" name="Biodegradation">
        <title>Occurrence of 4-tert-butylphenol (4-t-BP) biodegradation in an aquatic sample caused by the presence of Spirodela polyrrhiza and isolation of a 4-t-BP-utilizing bacterium.</title>
        <authorList>
            <person name="Ogata Y."/>
            <person name="Toyama T."/>
            <person name="Yu N."/>
            <person name="Wang X."/>
            <person name="Sei K."/>
            <person name="Ike M."/>
        </authorList>
    </citation>
    <scope>NUCLEOTIDE SEQUENCE [LARGE SCALE GENOMIC DNA]</scope>
    <source>
        <strain evidence="1 2">OMI</strain>
    </source>
</reference>
<dbReference type="AlphaFoldDB" id="A0A292Z764"/>
<reference evidence="1 2" key="2">
    <citation type="journal article" date="2013" name="Environ. Sci. Technol.">
        <title>The 4-tert-butylphenol-utilizing bacterium Sphingobium fuliginis OMI can degrade bisphenols via phenolic ring hydroxylation and meta-cleavage pathway.</title>
        <authorList>
            <person name="Ogata Y."/>
            <person name="Goda S."/>
            <person name="Toyama T."/>
            <person name="Sei K."/>
            <person name="Ike M."/>
        </authorList>
    </citation>
    <scope>NUCLEOTIDE SEQUENCE [LARGE SCALE GENOMIC DNA]</scope>
    <source>
        <strain evidence="1 2">OMI</strain>
    </source>
</reference>
<sequence>MLDRVVAIRPLYSTNAPQSSVEIRSGVQPYDGIDIFVGDNDAVRRVTEALSFLRTSCDTTSRTGF</sequence>
<proteinExistence type="predicted"/>
<evidence type="ECO:0000313" key="1">
    <source>
        <dbReference type="EMBL" id="GAY19528.1"/>
    </source>
</evidence>
<accession>A0A292Z764</accession>
<gene>
    <name evidence="1" type="ORF">SFOMI_0047</name>
</gene>